<proteinExistence type="predicted"/>
<reference evidence="1" key="1">
    <citation type="journal article" date="2015" name="Nature">
        <title>Complex archaea that bridge the gap between prokaryotes and eukaryotes.</title>
        <authorList>
            <person name="Spang A."/>
            <person name="Saw J.H."/>
            <person name="Jorgensen S.L."/>
            <person name="Zaremba-Niedzwiedzka K."/>
            <person name="Martijn J."/>
            <person name="Lind A.E."/>
            <person name="van Eijk R."/>
            <person name="Schleper C."/>
            <person name="Guy L."/>
            <person name="Ettema T.J."/>
        </authorList>
    </citation>
    <scope>NUCLEOTIDE SEQUENCE</scope>
</reference>
<accession>A0A0F9I2A8</accession>
<sequence length="64" mass="7351">MKLTPKQLKAYLKAPHTCPYCGSDCIESDPVNGDTLEAHVYCNSCNEYWYDCYQLTGIIEEERV</sequence>
<dbReference type="EMBL" id="LAZR01020699">
    <property type="protein sequence ID" value="KKL87955.1"/>
    <property type="molecule type" value="Genomic_DNA"/>
</dbReference>
<comment type="caution">
    <text evidence="1">The sequence shown here is derived from an EMBL/GenBank/DDBJ whole genome shotgun (WGS) entry which is preliminary data.</text>
</comment>
<gene>
    <name evidence="1" type="ORF">LCGC14_1929580</name>
</gene>
<protein>
    <submittedName>
        <fullName evidence="1">Uncharacterized protein</fullName>
    </submittedName>
</protein>
<dbReference type="AlphaFoldDB" id="A0A0F9I2A8"/>
<name>A0A0F9I2A8_9ZZZZ</name>
<evidence type="ECO:0000313" key="1">
    <source>
        <dbReference type="EMBL" id="KKL87955.1"/>
    </source>
</evidence>
<organism evidence="1">
    <name type="scientific">marine sediment metagenome</name>
    <dbReference type="NCBI Taxonomy" id="412755"/>
    <lineage>
        <taxon>unclassified sequences</taxon>
        <taxon>metagenomes</taxon>
        <taxon>ecological metagenomes</taxon>
    </lineage>
</organism>